<proteinExistence type="predicted"/>
<feature type="region of interest" description="Disordered" evidence="1">
    <location>
        <begin position="1"/>
        <end position="35"/>
    </location>
</feature>
<gene>
    <name evidence="2" type="primary">102</name>
    <name evidence="2" type="ORF">PBI_NILO_102</name>
</gene>
<sequence>MVLGAGNSGVDPVAGTQPAMVEGCGPRSESPRKRTMSNNEIRKCHSCGNPRDNASHETLCPVCLVDGKGAEVHEAVCENFVGKREWGIGPVEPWRRCVNCGWPKAQHVLPSCTSGLTLGGLFYPCELNAPHDGWGHSNKEAQAIWQ</sequence>
<dbReference type="EMBL" id="MH001447">
    <property type="protein sequence ID" value="AVO21498.1"/>
    <property type="molecule type" value="Genomic_DNA"/>
</dbReference>
<evidence type="ECO:0000313" key="2">
    <source>
        <dbReference type="EMBL" id="AVO21498.1"/>
    </source>
</evidence>
<accession>A0A2P1JQS5</accession>
<name>A0A2P1JQS5_9CAUD</name>
<reference evidence="2 3" key="1">
    <citation type="submission" date="2018-02" db="EMBL/GenBank/DDBJ databases">
        <authorList>
            <person name="Jacobs-Sera D."/>
            <person name="Tolvo J."/>
            <person name="Hosage E."/>
            <person name="Erazo J."/>
            <person name="Burch A."/>
            <person name="Garlena R.A."/>
            <person name="Russell D.A."/>
            <person name="Pope W.H."/>
            <person name="Hatfull G.F."/>
        </authorList>
    </citation>
    <scope>NUCLEOTIDE SEQUENCE [LARGE SCALE GENOMIC DNA]</scope>
</reference>
<dbReference type="Proteomes" id="UP000241715">
    <property type="component" value="Segment"/>
</dbReference>
<evidence type="ECO:0000256" key="1">
    <source>
        <dbReference type="SAM" id="MobiDB-lite"/>
    </source>
</evidence>
<evidence type="ECO:0000313" key="3">
    <source>
        <dbReference type="Proteomes" id="UP000241715"/>
    </source>
</evidence>
<protein>
    <submittedName>
        <fullName evidence="2">Uncharacterized protein</fullName>
    </submittedName>
</protein>
<organism evidence="2 3">
    <name type="scientific">Mycobacterium phage Nilo</name>
    <dbReference type="NCBI Taxonomy" id="2108129"/>
    <lineage>
        <taxon>Viruses</taxon>
        <taxon>Duplodnaviria</taxon>
        <taxon>Heunggongvirae</taxon>
        <taxon>Uroviricota</taxon>
        <taxon>Caudoviricetes</taxon>
        <taxon>Papyrusvirus</taxon>
        <taxon>Papyrusvirus send513</taxon>
    </lineage>
</organism>